<protein>
    <submittedName>
        <fullName evidence="1">Uncharacterized protein</fullName>
    </submittedName>
</protein>
<sequence>MQEVNQLSYMQMERNLPLWAVNELLGDGKNLLKQLRAKTNCYMYVSHGNPPKITVIADDPPKRRLANMEIDMFLTRNAPRIIYPMYWYGSP</sequence>
<reference evidence="1 2" key="1">
    <citation type="journal article" date="2017" name="Gigascience">
        <title>Draft genome of the honey bee ectoparasitic mite, Tropilaelaps mercedesae, is shaped by the parasitic life history.</title>
        <authorList>
            <person name="Dong X."/>
            <person name="Armstrong S.D."/>
            <person name="Xia D."/>
            <person name="Makepeace B.L."/>
            <person name="Darby A.C."/>
            <person name="Kadowaki T."/>
        </authorList>
    </citation>
    <scope>NUCLEOTIDE SEQUENCE [LARGE SCALE GENOMIC DNA]</scope>
    <source>
        <strain evidence="1">Wuxi-XJTLU</strain>
    </source>
</reference>
<gene>
    <name evidence="1" type="ORF">BIW11_04544</name>
</gene>
<dbReference type="InParanoid" id="A0A1V9X531"/>
<organism evidence="1 2">
    <name type="scientific">Tropilaelaps mercedesae</name>
    <dbReference type="NCBI Taxonomy" id="418985"/>
    <lineage>
        <taxon>Eukaryota</taxon>
        <taxon>Metazoa</taxon>
        <taxon>Ecdysozoa</taxon>
        <taxon>Arthropoda</taxon>
        <taxon>Chelicerata</taxon>
        <taxon>Arachnida</taxon>
        <taxon>Acari</taxon>
        <taxon>Parasitiformes</taxon>
        <taxon>Mesostigmata</taxon>
        <taxon>Gamasina</taxon>
        <taxon>Dermanyssoidea</taxon>
        <taxon>Laelapidae</taxon>
        <taxon>Tropilaelaps</taxon>
    </lineage>
</organism>
<dbReference type="OrthoDB" id="10493918at2759"/>
<dbReference type="SUPFAM" id="SSF54791">
    <property type="entry name" value="Eukaryotic type KH-domain (KH-domain type I)"/>
    <property type="match status" value="1"/>
</dbReference>
<accession>A0A1V9X531</accession>
<dbReference type="InterPro" id="IPR036612">
    <property type="entry name" value="KH_dom_type_1_sf"/>
</dbReference>
<evidence type="ECO:0000313" key="2">
    <source>
        <dbReference type="Proteomes" id="UP000192247"/>
    </source>
</evidence>
<keyword evidence="2" id="KW-1185">Reference proteome</keyword>
<dbReference type="AlphaFoldDB" id="A0A1V9X531"/>
<dbReference type="Proteomes" id="UP000192247">
    <property type="component" value="Unassembled WGS sequence"/>
</dbReference>
<proteinExistence type="predicted"/>
<dbReference type="GO" id="GO:0003723">
    <property type="term" value="F:RNA binding"/>
    <property type="evidence" value="ECO:0007669"/>
    <property type="project" value="InterPro"/>
</dbReference>
<evidence type="ECO:0000313" key="1">
    <source>
        <dbReference type="EMBL" id="OQR68506.1"/>
    </source>
</evidence>
<comment type="caution">
    <text evidence="1">The sequence shown here is derived from an EMBL/GenBank/DDBJ whole genome shotgun (WGS) entry which is preliminary data.</text>
</comment>
<name>A0A1V9X531_9ACAR</name>
<dbReference type="EMBL" id="MNPL01024513">
    <property type="protein sequence ID" value="OQR68506.1"/>
    <property type="molecule type" value="Genomic_DNA"/>
</dbReference>